<evidence type="ECO:0000313" key="3">
    <source>
        <dbReference type="EMBL" id="ERT02279.1"/>
    </source>
</evidence>
<dbReference type="EMBL" id="KI440842">
    <property type="protein sequence ID" value="ERT02279.1"/>
    <property type="molecule type" value="Genomic_DNA"/>
</dbReference>
<name>U7Q303_SPOS1</name>
<keyword evidence="2" id="KW-0812">Transmembrane</keyword>
<dbReference type="Proteomes" id="UP000018087">
    <property type="component" value="Unassembled WGS sequence"/>
</dbReference>
<feature type="compositionally biased region" description="Basic residues" evidence="1">
    <location>
        <begin position="1058"/>
        <end position="1068"/>
    </location>
</feature>
<sequence length="1280" mass="137077">MAAMWQALRLLSPDLRVVMDPLSVILMAYAFLPPWSCVVVPALVYIPVNFWLRVFLSRRHILIGLACCALCLEYRVLTGMSPPLLGGLETFVRDAFLDPFDTLVAPFVESIDDGLVAIEFYEHLEEDMEAIADFLAYLLHSCIGPDNWFLALFRFIGHFFAFVARCDDMASHLAEMVVDGGCKLTSSYAFWLVAGPQRKKKEAILAVQRRANESLIDLIEQQQQAQDSFFATPSLTDSLSQLGPSIPKPLDFVTFDPSATFVALQTILDRTHRDLAYLVQEESDLSAELDRLEQLSRQVLTAADEGQPIGLQHYTDVCRTSAASVDLVLESAQRTQSATTDLPNGFAKHRLLTSQGYDRSEPSGKESIPVSAEDWCSSNDNGLVELSADRPNPVLEPAVALDGSAGVPSDSEDRASDQDGKTGATASAQAAPATSIENPIEMEEVPSSEYTDLDLVHPPPLPLPPSLLESLDALPVSLPPLPPSPSSSTQSSSSELAVKEQTHGARVDRKALMAPPEKPTDTTPVPDPVAKAATPCHHLFEWAAPQPYEDGKWPKRFLAGRPEGGLRQRESSYRRLASKNSRRVVKTPAAVYRPTKVDTASNAEPLVSLPAPDAIAGHPISTGLPNPSVSSVSPANVCLPPSPDVIATPDAGDCQPEFMDIESHPEPHEIVDQLNLPMVTPAVELPDIPLSQPTPFLFGAEALVNSNPAEFDFDMGDIDVGLMPPELPLLPDIPDADLDALVEQINNGNWTEFEQANAATWSALLADPFIDASFGADMVAQLDLAFPEPEMATDLAPQPAWEQETPAFDVNLPLFEPQLAQTPLPFEADHPFAMMLAEWHQENGTVNFEVADASGLAPAPGVPVVQAPADMANPFPAPAATEQIPFPSAADDPWLPVAGESTSAAGEVVTPLSPGPMLHDPYLEAMWTTSFPIDPLIDTAPAVLPTVTGGLSPAVDNVEGRYPASTSKSKPEPLPNSLPAGDEAQSGASQPPTTAASCLDQAKEVPKAVPAKVDADSSARPSRKQNSKGKGKVKDKDTPAAKAEVSQPEKSSAIAGRIIKKACPKWRRAAGPLKPSPVAGEGSSGGTSKPVSAVPAPTPTSHDGKAGAPNSESPASSANDGNDEPLVEDDNLEQPLFAPIPLEIANAALAAASAIPNFAQHNRICDDRLVLMLIDPTVQEYLGKLDKVVDVGSFQLELEDGVDESLPEQWSGAARDEMAFILDPKWESFDTDWDSSGSILKELATAWLDAVTAWPEISRFNPEALRSSLLAALVDEGLLL</sequence>
<feature type="transmembrane region" description="Helical" evidence="2">
    <location>
        <begin position="22"/>
        <end position="48"/>
    </location>
</feature>
<keyword evidence="2" id="KW-0472">Membrane</keyword>
<keyword evidence="2" id="KW-1133">Transmembrane helix</keyword>
<feature type="region of interest" description="Disordered" evidence="1">
    <location>
        <begin position="560"/>
        <end position="580"/>
    </location>
</feature>
<dbReference type="eggNOG" id="ENOG502R6ME">
    <property type="taxonomic scope" value="Eukaryota"/>
</dbReference>
<reference evidence="4" key="1">
    <citation type="journal article" date="2014" name="Genome Announc.">
        <title>Genome sequence of the pathogenic fungus Sporothrix schenckii (ATCC 58251).</title>
        <authorList>
            <person name="Cuomo C.A."/>
            <person name="Rodriguez-Del Valle N."/>
            <person name="Perez-Sanchez L."/>
            <person name="Abouelleil A."/>
            <person name="Goldberg J."/>
            <person name="Young S."/>
            <person name="Zeng Q."/>
            <person name="Birren B.W."/>
        </authorList>
    </citation>
    <scope>NUCLEOTIDE SEQUENCE [LARGE SCALE GENOMIC DNA]</scope>
    <source>
        <strain evidence="4">ATCC 58251 / de Perez 2211183</strain>
    </source>
</reference>
<gene>
    <name evidence="3" type="ORF">HMPREF1624_00577</name>
</gene>
<dbReference type="OrthoDB" id="10350842at2759"/>
<protein>
    <submittedName>
        <fullName evidence="3">Uncharacterized protein</fullName>
    </submittedName>
</protein>
<accession>U7Q303</accession>
<evidence type="ECO:0000313" key="4">
    <source>
        <dbReference type="Proteomes" id="UP000018087"/>
    </source>
</evidence>
<feature type="region of interest" description="Disordered" evidence="1">
    <location>
        <begin position="400"/>
        <end position="439"/>
    </location>
</feature>
<feature type="compositionally biased region" description="Polar residues" evidence="1">
    <location>
        <begin position="986"/>
        <end position="996"/>
    </location>
</feature>
<feature type="compositionally biased region" description="Basic residues" evidence="1">
    <location>
        <begin position="1021"/>
        <end position="1031"/>
    </location>
</feature>
<proteinExistence type="predicted"/>
<feature type="compositionally biased region" description="Low complexity" evidence="1">
    <location>
        <begin position="486"/>
        <end position="496"/>
    </location>
</feature>
<dbReference type="AlphaFoldDB" id="U7Q303"/>
<dbReference type="STRING" id="1391915.U7Q303"/>
<feature type="compositionally biased region" description="Basic and acidic residues" evidence="1">
    <location>
        <begin position="497"/>
        <end position="511"/>
    </location>
</feature>
<dbReference type="HOGENOM" id="CLU_263166_0_0_1"/>
<feature type="compositionally biased region" description="Low complexity" evidence="1">
    <location>
        <begin position="1106"/>
        <end position="1119"/>
    </location>
</feature>
<feature type="region of interest" description="Disordered" evidence="1">
    <location>
        <begin position="950"/>
        <end position="1128"/>
    </location>
</feature>
<keyword evidence="4" id="KW-1185">Reference proteome</keyword>
<evidence type="ECO:0000256" key="2">
    <source>
        <dbReference type="SAM" id="Phobius"/>
    </source>
</evidence>
<feature type="region of interest" description="Disordered" evidence="1">
    <location>
        <begin position="474"/>
        <end position="529"/>
    </location>
</feature>
<feature type="compositionally biased region" description="Basic and acidic residues" evidence="1">
    <location>
        <begin position="411"/>
        <end position="420"/>
    </location>
</feature>
<feature type="compositionally biased region" description="Basic and acidic residues" evidence="1">
    <location>
        <begin position="564"/>
        <end position="573"/>
    </location>
</feature>
<evidence type="ECO:0000256" key="1">
    <source>
        <dbReference type="SAM" id="MobiDB-lite"/>
    </source>
</evidence>
<feature type="compositionally biased region" description="Low complexity" evidence="1">
    <location>
        <begin position="424"/>
        <end position="435"/>
    </location>
</feature>
<organism evidence="3 4">
    <name type="scientific">Sporothrix schenckii (strain ATCC 58251 / de Perez 2211183)</name>
    <name type="common">Rose-picker's disease fungus</name>
    <dbReference type="NCBI Taxonomy" id="1391915"/>
    <lineage>
        <taxon>Eukaryota</taxon>
        <taxon>Fungi</taxon>
        <taxon>Dikarya</taxon>
        <taxon>Ascomycota</taxon>
        <taxon>Pezizomycotina</taxon>
        <taxon>Sordariomycetes</taxon>
        <taxon>Sordariomycetidae</taxon>
        <taxon>Ophiostomatales</taxon>
        <taxon>Ophiostomataceae</taxon>
        <taxon>Sporothrix</taxon>
    </lineage>
</organism>
<feature type="region of interest" description="Disordered" evidence="1">
    <location>
        <begin position="354"/>
        <end position="374"/>
    </location>
</feature>